<dbReference type="AlphaFoldDB" id="A0A4D6NA96"/>
<feature type="compositionally biased region" description="Low complexity" evidence="2">
    <location>
        <begin position="241"/>
        <end position="251"/>
    </location>
</feature>
<proteinExistence type="predicted"/>
<feature type="region of interest" description="Disordered" evidence="2">
    <location>
        <begin position="240"/>
        <end position="271"/>
    </location>
</feature>
<keyword evidence="1" id="KW-0175">Coiled coil</keyword>
<dbReference type="InterPro" id="IPR004252">
    <property type="entry name" value="Probable_transposase_24"/>
</dbReference>
<evidence type="ECO:0000256" key="2">
    <source>
        <dbReference type="SAM" id="MobiDB-lite"/>
    </source>
</evidence>
<organism evidence="3 4">
    <name type="scientific">Vigna unguiculata</name>
    <name type="common">Cowpea</name>
    <dbReference type="NCBI Taxonomy" id="3917"/>
    <lineage>
        <taxon>Eukaryota</taxon>
        <taxon>Viridiplantae</taxon>
        <taxon>Streptophyta</taxon>
        <taxon>Embryophyta</taxon>
        <taxon>Tracheophyta</taxon>
        <taxon>Spermatophyta</taxon>
        <taxon>Magnoliopsida</taxon>
        <taxon>eudicotyledons</taxon>
        <taxon>Gunneridae</taxon>
        <taxon>Pentapetalae</taxon>
        <taxon>rosids</taxon>
        <taxon>fabids</taxon>
        <taxon>Fabales</taxon>
        <taxon>Fabaceae</taxon>
        <taxon>Papilionoideae</taxon>
        <taxon>50 kb inversion clade</taxon>
        <taxon>NPAAA clade</taxon>
        <taxon>indigoferoid/millettioid clade</taxon>
        <taxon>Phaseoleae</taxon>
        <taxon>Vigna</taxon>
    </lineage>
</organism>
<gene>
    <name evidence="3" type="ORF">DEO72_LG10g1424</name>
</gene>
<dbReference type="Pfam" id="PF03004">
    <property type="entry name" value="Transposase_24"/>
    <property type="match status" value="1"/>
</dbReference>
<sequence>MSTHREWMYNRLLPGREAYTNEFLSGLEEFMAFACRQPNLSEGKIRCPCKECKNENGASLHTGGSIPHRLHWKRMKEEKGANPSLTEFYFRTHRRKKDQSWVGLHAKLAFDKFEQRKRELTSQGNMENASDGEQSIHENPSDWDIWIDSVGKKKGRVFGLGSVGRMFISTSSQQLHFEEVDTLRSQIQALNESLQRQEEEKVEMKRELQKQRKDKIEMRKELTETKNQVIALMQHLGYVASSSHQSLSSPHTNEDEDDNDSDHTEDENTRF</sequence>
<accession>A0A4D6NA96</accession>
<reference evidence="3 4" key="1">
    <citation type="submission" date="2019-04" db="EMBL/GenBank/DDBJ databases">
        <title>An improved genome assembly and genetic linkage map for asparagus bean, Vigna unguiculata ssp. sesquipedialis.</title>
        <authorList>
            <person name="Xia Q."/>
            <person name="Zhang R."/>
            <person name="Dong Y."/>
        </authorList>
    </citation>
    <scope>NUCLEOTIDE SEQUENCE [LARGE SCALE GENOMIC DNA]</scope>
    <source>
        <tissue evidence="3">Leaf</tissue>
    </source>
</reference>
<keyword evidence="4" id="KW-1185">Reference proteome</keyword>
<feature type="compositionally biased region" description="Polar residues" evidence="2">
    <location>
        <begin position="121"/>
        <end position="133"/>
    </location>
</feature>
<protein>
    <submittedName>
        <fullName evidence="3">Uncharacterized protein</fullName>
    </submittedName>
</protein>
<evidence type="ECO:0000256" key="1">
    <source>
        <dbReference type="SAM" id="Coils"/>
    </source>
</evidence>
<feature type="region of interest" description="Disordered" evidence="2">
    <location>
        <begin position="119"/>
        <end position="138"/>
    </location>
</feature>
<dbReference type="EMBL" id="CP039354">
    <property type="protein sequence ID" value="QCE10198.1"/>
    <property type="molecule type" value="Genomic_DNA"/>
</dbReference>
<evidence type="ECO:0000313" key="3">
    <source>
        <dbReference type="EMBL" id="QCE10198.1"/>
    </source>
</evidence>
<feature type="coiled-coil region" evidence="1">
    <location>
        <begin position="180"/>
        <end position="228"/>
    </location>
</feature>
<name>A0A4D6NA96_VIGUN</name>
<evidence type="ECO:0000313" key="4">
    <source>
        <dbReference type="Proteomes" id="UP000501690"/>
    </source>
</evidence>
<dbReference type="Proteomes" id="UP000501690">
    <property type="component" value="Linkage Group LG10"/>
</dbReference>
<feature type="compositionally biased region" description="Acidic residues" evidence="2">
    <location>
        <begin position="254"/>
        <end position="265"/>
    </location>
</feature>